<dbReference type="GO" id="GO:0000479">
    <property type="term" value="P:endonucleolytic cleavage of tricistronic rRNA transcript (SSU-rRNA, 5.8S rRNA, LSU-rRNA)"/>
    <property type="evidence" value="ECO:0007669"/>
    <property type="project" value="TreeGrafter"/>
</dbReference>
<keyword evidence="4" id="KW-1185">Reference proteome</keyword>
<protein>
    <recommendedName>
        <fullName evidence="2">Ribosome biogenesis protein BMS1/TSR1 C-terminal domain-containing protein</fullName>
    </recommendedName>
</protein>
<dbReference type="PANTHER" id="PTHR12858">
    <property type="entry name" value="RIBOSOME BIOGENESIS PROTEIN"/>
    <property type="match status" value="1"/>
</dbReference>
<dbReference type="GO" id="GO:0000462">
    <property type="term" value="P:maturation of SSU-rRNA from tricistronic rRNA transcript (SSU-rRNA, 5.8S rRNA, LSU-rRNA)"/>
    <property type="evidence" value="ECO:0007669"/>
    <property type="project" value="TreeGrafter"/>
</dbReference>
<dbReference type="InterPro" id="IPR007034">
    <property type="entry name" value="BMS1_TSR1_C"/>
</dbReference>
<feature type="compositionally biased region" description="Basic and acidic residues" evidence="1">
    <location>
        <begin position="323"/>
        <end position="349"/>
    </location>
</feature>
<name>A0A4Y7JRY4_PAPSO</name>
<dbReference type="GO" id="GO:0034511">
    <property type="term" value="F:U3 snoRNA binding"/>
    <property type="evidence" value="ECO:0007669"/>
    <property type="project" value="TreeGrafter"/>
</dbReference>
<dbReference type="Proteomes" id="UP000316621">
    <property type="component" value="Chromosome 5"/>
</dbReference>
<dbReference type="PANTHER" id="PTHR12858:SF2">
    <property type="entry name" value="RIBOSOME BIOGENESIS PROTEIN BMS1 HOMOLOG"/>
    <property type="match status" value="1"/>
</dbReference>
<dbReference type="InterPro" id="IPR039761">
    <property type="entry name" value="Bms1/Tsr1"/>
</dbReference>
<evidence type="ECO:0000256" key="1">
    <source>
        <dbReference type="SAM" id="MobiDB-lite"/>
    </source>
</evidence>
<evidence type="ECO:0000313" key="4">
    <source>
        <dbReference type="Proteomes" id="UP000316621"/>
    </source>
</evidence>
<evidence type="ECO:0000259" key="2">
    <source>
        <dbReference type="SMART" id="SM01362"/>
    </source>
</evidence>
<dbReference type="GO" id="GO:0030686">
    <property type="term" value="C:90S preribosome"/>
    <property type="evidence" value="ECO:0007669"/>
    <property type="project" value="TreeGrafter"/>
</dbReference>
<proteinExistence type="predicted"/>
<dbReference type="Gramene" id="RZC62465">
    <property type="protein sequence ID" value="RZC62465"/>
    <property type="gene ID" value="C5167_024218"/>
</dbReference>
<gene>
    <name evidence="3" type="ORF">C5167_024218</name>
</gene>
<dbReference type="GO" id="GO:0003924">
    <property type="term" value="F:GTPase activity"/>
    <property type="evidence" value="ECO:0007669"/>
    <property type="project" value="TreeGrafter"/>
</dbReference>
<dbReference type="STRING" id="3469.A0A4Y7JRY4"/>
<reference evidence="3 4" key="1">
    <citation type="journal article" date="2018" name="Science">
        <title>The opium poppy genome and morphinan production.</title>
        <authorList>
            <person name="Guo L."/>
            <person name="Winzer T."/>
            <person name="Yang X."/>
            <person name="Li Y."/>
            <person name="Ning Z."/>
            <person name="He Z."/>
            <person name="Teodor R."/>
            <person name="Lu Y."/>
            <person name="Bowser T.A."/>
            <person name="Graham I.A."/>
            <person name="Ye K."/>
        </authorList>
    </citation>
    <scope>NUCLEOTIDE SEQUENCE [LARGE SCALE GENOMIC DNA]</scope>
    <source>
        <strain evidence="4">cv. HN1</strain>
        <tissue evidence="3">Leaves</tissue>
    </source>
</reference>
<evidence type="ECO:0000313" key="3">
    <source>
        <dbReference type="EMBL" id="RZC62465.1"/>
    </source>
</evidence>
<dbReference type="GO" id="GO:0005525">
    <property type="term" value="F:GTP binding"/>
    <property type="evidence" value="ECO:0007669"/>
    <property type="project" value="TreeGrafter"/>
</dbReference>
<feature type="domain" description="Ribosome biogenesis protein BMS1/TSR1 C-terminal" evidence="2">
    <location>
        <begin position="2"/>
        <end position="244"/>
    </location>
</feature>
<feature type="region of interest" description="Disordered" evidence="1">
    <location>
        <begin position="317"/>
        <end position="349"/>
    </location>
</feature>
<accession>A0A4Y7JRY4</accession>
<sequence>MESGTSLCAGRSFRRHYSTRKSAEGYQIAGVASSTDPLVEGGNDPVELPRSKIKGFRTGDYVRLEVKLKRNSWHMKLLNTGDQIIVSAGWRRYVTTPTYAMENSNNGHHRILKYTPEHKHCLATFWGPLSSPNTRIAAVRSVPDNKEEFRITAKGVVLDFDFARKIVKKTTRRGTPYQIFKNTAFVKFTPGAETGTVTGAPIHTVSGIRVKVKEAVNGREIVRCTFKHKIRRSDVVLLRVFTPVDVPHLINLFTATLGSRDLIVPNKTDPRKMDYHGQRWQVHKQRRRRVLIKERGPVFLTSSNPLELIYWHERQMGRMKRKETHESKGEEEKKDVEENQEEKSVRVSL</sequence>
<dbReference type="AlphaFoldDB" id="A0A4Y7JRY4"/>
<dbReference type="SMART" id="SM01362">
    <property type="entry name" value="DUF663"/>
    <property type="match status" value="1"/>
</dbReference>
<dbReference type="Pfam" id="PF04950">
    <property type="entry name" value="RIBIOP_C"/>
    <property type="match status" value="1"/>
</dbReference>
<organism evidence="3 4">
    <name type="scientific">Papaver somniferum</name>
    <name type="common">Opium poppy</name>
    <dbReference type="NCBI Taxonomy" id="3469"/>
    <lineage>
        <taxon>Eukaryota</taxon>
        <taxon>Viridiplantae</taxon>
        <taxon>Streptophyta</taxon>
        <taxon>Embryophyta</taxon>
        <taxon>Tracheophyta</taxon>
        <taxon>Spermatophyta</taxon>
        <taxon>Magnoliopsida</taxon>
        <taxon>Ranunculales</taxon>
        <taxon>Papaveraceae</taxon>
        <taxon>Papaveroideae</taxon>
        <taxon>Papaver</taxon>
    </lineage>
</organism>
<dbReference type="EMBL" id="CM010719">
    <property type="protein sequence ID" value="RZC62465.1"/>
    <property type="molecule type" value="Genomic_DNA"/>
</dbReference>